<gene>
    <name evidence="7" type="ORF">AJAP_29385</name>
</gene>
<name>A0A075V738_9PSEU</name>
<sequence>MSAPRSLGSGSGIFRRKPIDQIQELSGGGGLQRTLGLRQLTAIGVGGIIGAGIFSLAGAVANKTAGPAVLISFLIAGIASAAAAFSYAEFAGLIPRAGSAYTYGYTVLGEIVGWFIGWDLLLEYTAIVAVVAIGISGYFNELLGYLNIELPTWMLGAPGTEKAGVEPGSYKINLFAVLLCLLIAFILNQGMKNAARFETLLVYLKVGLVLLVIVVGVFHINTDNYSNFFPFGLSGAFTGAATVFFAVFGYDAMSTAAEESTDSQKHMPKAIIYSLAISMVLYVLACLVLTGMVNYKDIDSEAAFSSAFAGLGMKWLGLIIAVGAIIGITTVLFTFLMGASRVGYSMSRDGLLPKWFGKTHPVRKVPSRMTWVLGIASAVIAGLLPIGEAAELTNIGILLAFVVVCIAVIVLRYKQPDLPRTFKTPGMPIVPIIGVVFSIWLITFLNPETWLRFAVWFGIGLIIYFAYSRRHSVMNANNGDAKQVSGDDSTA</sequence>
<proteinExistence type="predicted"/>
<evidence type="ECO:0000256" key="5">
    <source>
        <dbReference type="ARBA" id="ARBA00023136"/>
    </source>
</evidence>
<dbReference type="RefSeq" id="WP_038517173.1">
    <property type="nucleotide sequence ID" value="NZ_CP008953.1"/>
</dbReference>
<feature type="transmembrane region" description="Helical" evidence="6">
    <location>
        <begin position="315"/>
        <end position="338"/>
    </location>
</feature>
<evidence type="ECO:0000256" key="3">
    <source>
        <dbReference type="ARBA" id="ARBA00022692"/>
    </source>
</evidence>
<feature type="transmembrane region" description="Helical" evidence="6">
    <location>
        <begin position="168"/>
        <end position="188"/>
    </location>
</feature>
<feature type="transmembrane region" description="Helical" evidence="6">
    <location>
        <begin position="68"/>
        <end position="88"/>
    </location>
</feature>
<feature type="transmembrane region" description="Helical" evidence="6">
    <location>
        <begin position="200"/>
        <end position="222"/>
    </location>
</feature>
<dbReference type="Gene3D" id="1.20.1740.10">
    <property type="entry name" value="Amino acid/polyamine transporter I"/>
    <property type="match status" value="1"/>
</dbReference>
<dbReference type="PANTHER" id="PTHR43243">
    <property type="entry name" value="INNER MEMBRANE TRANSPORTER YGJI-RELATED"/>
    <property type="match status" value="1"/>
</dbReference>
<dbReference type="HOGENOM" id="CLU_007946_15_12_11"/>
<evidence type="ECO:0000313" key="7">
    <source>
        <dbReference type="EMBL" id="AIG78710.1"/>
    </source>
</evidence>
<dbReference type="AlphaFoldDB" id="A0A075V738"/>
<feature type="transmembrane region" description="Helical" evidence="6">
    <location>
        <begin position="40"/>
        <end position="61"/>
    </location>
</feature>
<dbReference type="InterPro" id="IPR002293">
    <property type="entry name" value="AA/rel_permease1"/>
</dbReference>
<feature type="transmembrane region" description="Helical" evidence="6">
    <location>
        <begin position="100"/>
        <end position="117"/>
    </location>
</feature>
<dbReference type="KEGG" id="aja:AJAP_29385"/>
<dbReference type="eggNOG" id="COG0531">
    <property type="taxonomic scope" value="Bacteria"/>
</dbReference>
<feature type="transmembrane region" description="Helical" evidence="6">
    <location>
        <begin position="124"/>
        <end position="148"/>
    </location>
</feature>
<organism evidence="7 8">
    <name type="scientific">Amycolatopsis japonica</name>
    <dbReference type="NCBI Taxonomy" id="208439"/>
    <lineage>
        <taxon>Bacteria</taxon>
        <taxon>Bacillati</taxon>
        <taxon>Actinomycetota</taxon>
        <taxon>Actinomycetes</taxon>
        <taxon>Pseudonocardiales</taxon>
        <taxon>Pseudonocardiaceae</taxon>
        <taxon>Amycolatopsis</taxon>
        <taxon>Amycolatopsis japonica group</taxon>
    </lineage>
</organism>
<keyword evidence="5 6" id="KW-0472">Membrane</keyword>
<protein>
    <submittedName>
        <fullName evidence="7">Conserved putative membrane protein</fullName>
    </submittedName>
</protein>
<evidence type="ECO:0000256" key="4">
    <source>
        <dbReference type="ARBA" id="ARBA00022989"/>
    </source>
</evidence>
<keyword evidence="8" id="KW-1185">Reference proteome</keyword>
<feature type="transmembrane region" description="Helical" evidence="6">
    <location>
        <begin position="450"/>
        <end position="467"/>
    </location>
</feature>
<reference evidence="7 8" key="1">
    <citation type="journal article" date="2014" name="J. Biotechnol.">
        <title>Complete genome sequence of the actinobacterium Amycolatopsis japonica MG417-CF17(T) (=DSM 44213T) producing (S,S)-N,N'-ethylenediaminedisuccinic acid.</title>
        <authorList>
            <person name="Stegmann E."/>
            <person name="Albersmeier A."/>
            <person name="Spohn M."/>
            <person name="Gert H."/>
            <person name="Weber T."/>
            <person name="Wohlleben W."/>
            <person name="Kalinowski J."/>
            <person name="Ruckert C."/>
        </authorList>
    </citation>
    <scope>NUCLEOTIDE SEQUENCE [LARGE SCALE GENOMIC DNA]</scope>
    <source>
        <strain evidence="8">MG417-CF17 (DSM 44213)</strain>
    </source>
</reference>
<keyword evidence="4 6" id="KW-1133">Transmembrane helix</keyword>
<dbReference type="GO" id="GO:0015171">
    <property type="term" value="F:amino acid transmembrane transporter activity"/>
    <property type="evidence" value="ECO:0007669"/>
    <property type="project" value="TreeGrafter"/>
</dbReference>
<dbReference type="STRING" id="208439.AJAP_29385"/>
<keyword evidence="2" id="KW-0813">Transport</keyword>
<dbReference type="Proteomes" id="UP000028492">
    <property type="component" value="Chromosome"/>
</dbReference>
<evidence type="ECO:0000256" key="6">
    <source>
        <dbReference type="SAM" id="Phobius"/>
    </source>
</evidence>
<dbReference type="Pfam" id="PF13520">
    <property type="entry name" value="AA_permease_2"/>
    <property type="match status" value="1"/>
</dbReference>
<feature type="transmembrane region" description="Helical" evidence="6">
    <location>
        <begin position="392"/>
        <end position="413"/>
    </location>
</feature>
<feature type="transmembrane region" description="Helical" evidence="6">
    <location>
        <begin position="271"/>
        <end position="295"/>
    </location>
</feature>
<evidence type="ECO:0000256" key="2">
    <source>
        <dbReference type="ARBA" id="ARBA00022448"/>
    </source>
</evidence>
<comment type="subcellular location">
    <subcellularLocation>
        <location evidence="1">Membrane</location>
        <topology evidence="1">Multi-pass membrane protein</topology>
    </subcellularLocation>
</comment>
<dbReference type="GO" id="GO:0016020">
    <property type="term" value="C:membrane"/>
    <property type="evidence" value="ECO:0007669"/>
    <property type="project" value="UniProtKB-SubCell"/>
</dbReference>
<dbReference type="PIRSF" id="PIRSF006060">
    <property type="entry name" value="AA_transporter"/>
    <property type="match status" value="1"/>
</dbReference>
<evidence type="ECO:0000256" key="1">
    <source>
        <dbReference type="ARBA" id="ARBA00004141"/>
    </source>
</evidence>
<feature type="transmembrane region" description="Helical" evidence="6">
    <location>
        <begin position="228"/>
        <end position="250"/>
    </location>
</feature>
<feature type="transmembrane region" description="Helical" evidence="6">
    <location>
        <begin position="425"/>
        <end position="444"/>
    </location>
</feature>
<feature type="transmembrane region" description="Helical" evidence="6">
    <location>
        <begin position="369"/>
        <end position="386"/>
    </location>
</feature>
<dbReference type="PANTHER" id="PTHR43243:SF4">
    <property type="entry name" value="CATIONIC AMINO ACID TRANSPORTER 4"/>
    <property type="match status" value="1"/>
</dbReference>
<dbReference type="EMBL" id="CP008953">
    <property type="protein sequence ID" value="AIG78710.1"/>
    <property type="molecule type" value="Genomic_DNA"/>
</dbReference>
<evidence type="ECO:0000313" key="8">
    <source>
        <dbReference type="Proteomes" id="UP000028492"/>
    </source>
</evidence>
<accession>A0A075V738</accession>
<keyword evidence="3 6" id="KW-0812">Transmembrane</keyword>